<organism evidence="2 3">
    <name type="scientific">Phyllosticta capitalensis</name>
    <dbReference type="NCBI Taxonomy" id="121624"/>
    <lineage>
        <taxon>Eukaryota</taxon>
        <taxon>Fungi</taxon>
        <taxon>Dikarya</taxon>
        <taxon>Ascomycota</taxon>
        <taxon>Pezizomycotina</taxon>
        <taxon>Dothideomycetes</taxon>
        <taxon>Dothideomycetes incertae sedis</taxon>
        <taxon>Botryosphaeriales</taxon>
        <taxon>Phyllostictaceae</taxon>
        <taxon>Phyllosticta</taxon>
    </lineage>
</organism>
<name>A0ABR1YVK5_9PEZI</name>
<accession>A0ABR1YVK5</accession>
<proteinExistence type="predicted"/>
<feature type="chain" id="PRO_5046223562" description="Secreted protein" evidence="1">
    <location>
        <begin position="24"/>
        <end position="113"/>
    </location>
</feature>
<gene>
    <name evidence="2" type="ORF">HDK90DRAFT_176956</name>
</gene>
<dbReference type="Proteomes" id="UP001492380">
    <property type="component" value="Unassembled WGS sequence"/>
</dbReference>
<keyword evidence="3" id="KW-1185">Reference proteome</keyword>
<evidence type="ECO:0008006" key="4">
    <source>
        <dbReference type="Google" id="ProtNLM"/>
    </source>
</evidence>
<sequence length="113" mass="12474">MREPPWGLPRPFLLVMLLTPTPALPCFLRAVHQVKLLLPCPPRVPSFLNRLPFFSFAFFPRIVHPDQNHKTPLTLVSAGGPRAAVRSNVALFRIGVLESLGAGRSMLVAAVQQ</sequence>
<feature type="signal peptide" evidence="1">
    <location>
        <begin position="1"/>
        <end position="23"/>
    </location>
</feature>
<keyword evidence="1" id="KW-0732">Signal</keyword>
<evidence type="ECO:0000313" key="3">
    <source>
        <dbReference type="Proteomes" id="UP001492380"/>
    </source>
</evidence>
<comment type="caution">
    <text evidence="2">The sequence shown here is derived from an EMBL/GenBank/DDBJ whole genome shotgun (WGS) entry which is preliminary data.</text>
</comment>
<protein>
    <recommendedName>
        <fullName evidence="4">Secreted protein</fullName>
    </recommendedName>
</protein>
<dbReference type="EMBL" id="JBBWRZ010000003">
    <property type="protein sequence ID" value="KAK8240237.1"/>
    <property type="molecule type" value="Genomic_DNA"/>
</dbReference>
<evidence type="ECO:0000313" key="2">
    <source>
        <dbReference type="EMBL" id="KAK8240237.1"/>
    </source>
</evidence>
<evidence type="ECO:0000256" key="1">
    <source>
        <dbReference type="SAM" id="SignalP"/>
    </source>
</evidence>
<reference evidence="2 3" key="1">
    <citation type="submission" date="2024-04" db="EMBL/GenBank/DDBJ databases">
        <title>Phyllosticta paracitricarpa is synonymous to the EU quarantine fungus P. citricarpa based on phylogenomic analyses.</title>
        <authorList>
            <consortium name="Lawrence Berkeley National Laboratory"/>
            <person name="Van Ingen-Buijs V.A."/>
            <person name="Van Westerhoven A.C."/>
            <person name="Haridas S."/>
            <person name="Skiadas P."/>
            <person name="Martin F."/>
            <person name="Groenewald J.Z."/>
            <person name="Crous P.W."/>
            <person name="Seidl M.F."/>
        </authorList>
    </citation>
    <scope>NUCLEOTIDE SEQUENCE [LARGE SCALE GENOMIC DNA]</scope>
    <source>
        <strain evidence="2 3">CBS 123374</strain>
    </source>
</reference>